<dbReference type="Proteomes" id="UP001431209">
    <property type="component" value="Unassembled WGS sequence"/>
</dbReference>
<comment type="caution">
    <text evidence="1">The sequence shown here is derived from an EMBL/GenBank/DDBJ whole genome shotgun (WGS) entry which is preliminary data.</text>
</comment>
<proteinExistence type="predicted"/>
<name>A0AAW2YZW6_9EUKA</name>
<protein>
    <submittedName>
        <fullName evidence="1">Uncharacterized protein</fullName>
    </submittedName>
</protein>
<accession>A0AAW2YZW6</accession>
<evidence type="ECO:0000313" key="1">
    <source>
        <dbReference type="EMBL" id="KAL0482562.1"/>
    </source>
</evidence>
<evidence type="ECO:0000313" key="2">
    <source>
        <dbReference type="Proteomes" id="UP001431209"/>
    </source>
</evidence>
<organism evidence="1 2">
    <name type="scientific">Acrasis kona</name>
    <dbReference type="NCBI Taxonomy" id="1008807"/>
    <lineage>
        <taxon>Eukaryota</taxon>
        <taxon>Discoba</taxon>
        <taxon>Heterolobosea</taxon>
        <taxon>Tetramitia</taxon>
        <taxon>Eutetramitia</taxon>
        <taxon>Acrasidae</taxon>
        <taxon>Acrasis</taxon>
    </lineage>
</organism>
<dbReference type="AlphaFoldDB" id="A0AAW2YZW6"/>
<sequence length="115" mass="13274">MQNVTLWMTELLEKSKATEQSIILTWAILKDLFALNNSIVEPVIFADAEDEEFERFELKWKNCACFINDKEVKVYSLDLSKEPSPFKIREYITVEGKEPSEVAKKACSLIIQALQ</sequence>
<gene>
    <name evidence="1" type="ORF">AKO1_014432</name>
</gene>
<dbReference type="EMBL" id="JAOPGA020000870">
    <property type="protein sequence ID" value="KAL0482562.1"/>
    <property type="molecule type" value="Genomic_DNA"/>
</dbReference>
<reference evidence="1 2" key="1">
    <citation type="submission" date="2024-03" db="EMBL/GenBank/DDBJ databases">
        <title>The Acrasis kona genome and developmental transcriptomes reveal deep origins of eukaryotic multicellular pathways.</title>
        <authorList>
            <person name="Sheikh S."/>
            <person name="Fu C.-J."/>
            <person name="Brown M.W."/>
            <person name="Baldauf S.L."/>
        </authorList>
    </citation>
    <scope>NUCLEOTIDE SEQUENCE [LARGE SCALE GENOMIC DNA]</scope>
    <source>
        <strain evidence="1 2">ATCC MYA-3509</strain>
    </source>
</reference>
<keyword evidence="2" id="KW-1185">Reference proteome</keyword>